<dbReference type="InterPro" id="IPR029178">
    <property type="entry name" value="Ecm11_C"/>
</dbReference>
<gene>
    <name evidence="3" type="ORF">BCR34DRAFT_108498</name>
</gene>
<dbReference type="InterPro" id="IPR053029">
    <property type="entry name" value="RNA_pol_I-specific_init_factor"/>
</dbReference>
<sequence length="559" mass="62899">MNSFVKGRNNSRSNSPQMQAGRPRTADRSQIAANSKVSVPRANLRQQNGNNQDLQGQSLNADHGNRSSFQQQPFQQGHPLHPMSAKQDPYGTDAESLDTTFPRRSVSEVQVEDSQKHVYGYHQGVENEENAGNEDDFDEDDEDDEGETDDEGDVDGEEEGDADGEEVNQNGFTDGEWRLLEDFKMTHTDRQTQATFLRMHYQELPGAFDPNNSYPSTTSGVPEGFPEHYNHGQGLGSKDVSEQNEASPSPQRPTAEARPPERPANEFTTRYPGHASQPNPAPPPAPLTYQQPRATQTQPRKENLSDMNTAANRPGFHQSHVTAEVASRSQTYGRAPSLSAAAHNRVGQNQSVLPNRGGGRQFLGQDFHQHAKRTEHSVPIKESIPAIRIQHEQASHAKSSTPNHPEETTAGERLAPVEDYDCPDLFTLPYGDLKMECFDTVPRRGEPVLDEEMRKKPLYERLEHVQKALAGVDHSKFFNDLPTREWEEAGDWFLDQFTNIIKRTKEARQEKRKFAQGYEEEVEKRHIQVAKKQKIVEDALEKMKTQGEGLIPKTPERRG</sequence>
<proteinExistence type="predicted"/>
<feature type="compositionally biased region" description="Polar residues" evidence="1">
    <location>
        <begin position="66"/>
        <end position="75"/>
    </location>
</feature>
<dbReference type="GO" id="GO:0001164">
    <property type="term" value="F:RNA polymerase I core promoter sequence-specific DNA binding"/>
    <property type="evidence" value="ECO:0007669"/>
    <property type="project" value="TreeGrafter"/>
</dbReference>
<organism evidence="3 4">
    <name type="scientific">Clohesyomyces aquaticus</name>
    <dbReference type="NCBI Taxonomy" id="1231657"/>
    <lineage>
        <taxon>Eukaryota</taxon>
        <taxon>Fungi</taxon>
        <taxon>Dikarya</taxon>
        <taxon>Ascomycota</taxon>
        <taxon>Pezizomycotina</taxon>
        <taxon>Dothideomycetes</taxon>
        <taxon>Pleosporomycetidae</taxon>
        <taxon>Pleosporales</taxon>
        <taxon>Lindgomycetaceae</taxon>
        <taxon>Clohesyomyces</taxon>
    </lineage>
</organism>
<feature type="compositionally biased region" description="Polar residues" evidence="1">
    <location>
        <begin position="1"/>
        <end position="18"/>
    </location>
</feature>
<dbReference type="GO" id="GO:0070860">
    <property type="term" value="C:RNA polymerase I core factor complex"/>
    <property type="evidence" value="ECO:0007669"/>
    <property type="project" value="TreeGrafter"/>
</dbReference>
<dbReference type="GO" id="GO:0042790">
    <property type="term" value="P:nucleolar large rRNA transcription by RNA polymerase I"/>
    <property type="evidence" value="ECO:0007669"/>
    <property type="project" value="TreeGrafter"/>
</dbReference>
<reference evidence="3 4" key="1">
    <citation type="submission" date="2016-07" db="EMBL/GenBank/DDBJ databases">
        <title>Pervasive Adenine N6-methylation of Active Genes in Fungi.</title>
        <authorList>
            <consortium name="DOE Joint Genome Institute"/>
            <person name="Mondo S.J."/>
            <person name="Dannebaum R.O."/>
            <person name="Kuo R.C."/>
            <person name="Labutti K."/>
            <person name="Haridas S."/>
            <person name="Kuo A."/>
            <person name="Salamov A."/>
            <person name="Ahrendt S.R."/>
            <person name="Lipzen A."/>
            <person name="Sullivan W."/>
            <person name="Andreopoulos W.B."/>
            <person name="Clum A."/>
            <person name="Lindquist E."/>
            <person name="Daum C."/>
            <person name="Ramamoorthy G.K."/>
            <person name="Gryganskyi A."/>
            <person name="Culley D."/>
            <person name="Magnuson J.K."/>
            <person name="James T.Y."/>
            <person name="O'Malley M.A."/>
            <person name="Stajich J.E."/>
            <person name="Spatafora J.W."/>
            <person name="Visel A."/>
            <person name="Grigoriev I.V."/>
        </authorList>
    </citation>
    <scope>NUCLEOTIDE SEQUENCE [LARGE SCALE GENOMIC DNA]</scope>
    <source>
        <strain evidence="3 4">CBS 115471</strain>
    </source>
</reference>
<dbReference type="Pfam" id="PF15463">
    <property type="entry name" value="ECM11"/>
    <property type="match status" value="1"/>
</dbReference>
<feature type="region of interest" description="Disordered" evidence="1">
    <location>
        <begin position="205"/>
        <end position="317"/>
    </location>
</feature>
<feature type="compositionally biased region" description="Polar residues" evidence="1">
    <location>
        <begin position="210"/>
        <end position="220"/>
    </location>
</feature>
<accession>A0A1Y1YRL9</accession>
<comment type="caution">
    <text evidence="3">The sequence shown here is derived from an EMBL/GenBank/DDBJ whole genome shotgun (WGS) entry which is preliminary data.</text>
</comment>
<protein>
    <submittedName>
        <fullName evidence="3">Extracellular mutant protein 11-domain-containing protein</fullName>
    </submittedName>
</protein>
<feature type="region of interest" description="Disordered" evidence="1">
    <location>
        <begin position="391"/>
        <end position="413"/>
    </location>
</feature>
<evidence type="ECO:0000313" key="3">
    <source>
        <dbReference type="EMBL" id="ORY00673.1"/>
    </source>
</evidence>
<evidence type="ECO:0000256" key="1">
    <source>
        <dbReference type="SAM" id="MobiDB-lite"/>
    </source>
</evidence>
<keyword evidence="4" id="KW-1185">Reference proteome</keyword>
<feature type="compositionally biased region" description="Acidic residues" evidence="1">
    <location>
        <begin position="126"/>
        <end position="166"/>
    </location>
</feature>
<evidence type="ECO:0000259" key="2">
    <source>
        <dbReference type="Pfam" id="PF15463"/>
    </source>
</evidence>
<dbReference type="Proteomes" id="UP000193144">
    <property type="component" value="Unassembled WGS sequence"/>
</dbReference>
<dbReference type="PANTHER" id="PTHR28244">
    <property type="entry name" value="RNA POLYMERASE I-SPECIFIC TRANSCRIPTION INITIATION FACTOR RRN11"/>
    <property type="match status" value="1"/>
</dbReference>
<dbReference type="PANTHER" id="PTHR28244:SF1">
    <property type="entry name" value="RNA POLYMERASE I-SPECIFIC TRANSCRIPTION INITIATION FACTOR RRN11"/>
    <property type="match status" value="1"/>
</dbReference>
<dbReference type="GO" id="GO:0017025">
    <property type="term" value="F:TBP-class protein binding"/>
    <property type="evidence" value="ECO:0007669"/>
    <property type="project" value="TreeGrafter"/>
</dbReference>
<name>A0A1Y1YRL9_9PLEO</name>
<dbReference type="STRING" id="1231657.A0A1Y1YRL9"/>
<evidence type="ECO:0000313" key="4">
    <source>
        <dbReference type="Proteomes" id="UP000193144"/>
    </source>
</evidence>
<dbReference type="AlphaFoldDB" id="A0A1Y1YRL9"/>
<dbReference type="OrthoDB" id="5346740at2759"/>
<dbReference type="EMBL" id="MCFA01000180">
    <property type="protein sequence ID" value="ORY00673.1"/>
    <property type="molecule type" value="Genomic_DNA"/>
</dbReference>
<feature type="domain" description="Extracellular mutant protein 11 C-terminal" evidence="2">
    <location>
        <begin position="419"/>
        <end position="550"/>
    </location>
</feature>
<feature type="region of interest" description="Disordered" evidence="1">
    <location>
        <begin position="1"/>
        <end position="175"/>
    </location>
</feature>
<feature type="compositionally biased region" description="Low complexity" evidence="1">
    <location>
        <begin position="43"/>
        <end position="60"/>
    </location>
</feature>